<dbReference type="Proteomes" id="UP001597100">
    <property type="component" value="Unassembled WGS sequence"/>
</dbReference>
<dbReference type="InterPro" id="IPR035965">
    <property type="entry name" value="PAS-like_dom_sf"/>
</dbReference>
<evidence type="ECO:0000313" key="2">
    <source>
        <dbReference type="EMBL" id="MFD0975985.1"/>
    </source>
</evidence>
<feature type="domain" description="PAS" evidence="1">
    <location>
        <begin position="16"/>
        <end position="86"/>
    </location>
</feature>
<accession>A0ABW3IDU2</accession>
<sequence length="143" mass="16808">MSFLPTDEEYRNLLHSKELYKQIFDSSVLPIIIHDMYLNIIEVNDKVIEVFGYSKEEILDLKILDLHTHNELEHSLEVLEKMQESDRLTVKTEFKRKDGSIITAEVSPCKIKLKNTAFIHVHINNIKDLEEVETETEELLNKK</sequence>
<dbReference type="SUPFAM" id="SSF55785">
    <property type="entry name" value="PYP-like sensor domain (PAS domain)"/>
    <property type="match status" value="1"/>
</dbReference>
<dbReference type="CDD" id="cd00130">
    <property type="entry name" value="PAS"/>
    <property type="match status" value="1"/>
</dbReference>
<protein>
    <submittedName>
        <fullName evidence="2">PAS domain S-box protein</fullName>
    </submittedName>
</protein>
<dbReference type="SMART" id="SM00091">
    <property type="entry name" value="PAS"/>
    <property type="match status" value="1"/>
</dbReference>
<proteinExistence type="predicted"/>
<evidence type="ECO:0000313" key="3">
    <source>
        <dbReference type="Proteomes" id="UP001597100"/>
    </source>
</evidence>
<dbReference type="Pfam" id="PF13426">
    <property type="entry name" value="PAS_9"/>
    <property type="match status" value="1"/>
</dbReference>
<organism evidence="2 3">
    <name type="scientific">Salinimicrobium gaetbulicola</name>
    <dbReference type="NCBI Taxonomy" id="999702"/>
    <lineage>
        <taxon>Bacteria</taxon>
        <taxon>Pseudomonadati</taxon>
        <taxon>Bacteroidota</taxon>
        <taxon>Flavobacteriia</taxon>
        <taxon>Flavobacteriales</taxon>
        <taxon>Flavobacteriaceae</taxon>
        <taxon>Salinimicrobium</taxon>
    </lineage>
</organism>
<dbReference type="PROSITE" id="PS50112">
    <property type="entry name" value="PAS"/>
    <property type="match status" value="1"/>
</dbReference>
<dbReference type="RefSeq" id="WP_380737018.1">
    <property type="nucleotide sequence ID" value="NZ_JBHTJP010000032.1"/>
</dbReference>
<name>A0ABW3IDU2_9FLAO</name>
<reference evidence="3" key="1">
    <citation type="journal article" date="2019" name="Int. J. Syst. Evol. Microbiol.">
        <title>The Global Catalogue of Microorganisms (GCM) 10K type strain sequencing project: providing services to taxonomists for standard genome sequencing and annotation.</title>
        <authorList>
            <consortium name="The Broad Institute Genomics Platform"/>
            <consortium name="The Broad Institute Genome Sequencing Center for Infectious Disease"/>
            <person name="Wu L."/>
            <person name="Ma J."/>
        </authorList>
    </citation>
    <scope>NUCLEOTIDE SEQUENCE [LARGE SCALE GENOMIC DNA]</scope>
    <source>
        <strain evidence="3">CCUG 60898</strain>
    </source>
</reference>
<dbReference type="NCBIfam" id="TIGR00229">
    <property type="entry name" value="sensory_box"/>
    <property type="match status" value="1"/>
</dbReference>
<dbReference type="EMBL" id="JBHTJP010000032">
    <property type="protein sequence ID" value="MFD0975985.1"/>
    <property type="molecule type" value="Genomic_DNA"/>
</dbReference>
<dbReference type="Gene3D" id="3.30.450.20">
    <property type="entry name" value="PAS domain"/>
    <property type="match status" value="1"/>
</dbReference>
<gene>
    <name evidence="2" type="ORF">ACFQ1G_04195</name>
</gene>
<keyword evidence="3" id="KW-1185">Reference proteome</keyword>
<comment type="caution">
    <text evidence="2">The sequence shown here is derived from an EMBL/GenBank/DDBJ whole genome shotgun (WGS) entry which is preliminary data.</text>
</comment>
<dbReference type="InterPro" id="IPR000014">
    <property type="entry name" value="PAS"/>
</dbReference>
<evidence type="ECO:0000259" key="1">
    <source>
        <dbReference type="PROSITE" id="PS50112"/>
    </source>
</evidence>